<dbReference type="NCBIfam" id="TIGR00005">
    <property type="entry name" value="rluA_subfam"/>
    <property type="match status" value="1"/>
</dbReference>
<dbReference type="SUPFAM" id="SSF55174">
    <property type="entry name" value="Alpha-L RNA-binding motif"/>
    <property type="match status" value="1"/>
</dbReference>
<feature type="domain" description="RNA-binding S4" evidence="6">
    <location>
        <begin position="12"/>
        <end position="72"/>
    </location>
</feature>
<proteinExistence type="inferred from homology"/>
<evidence type="ECO:0000256" key="2">
    <source>
        <dbReference type="ARBA" id="ARBA00010876"/>
    </source>
</evidence>
<dbReference type="PROSITE" id="PS50889">
    <property type="entry name" value="S4"/>
    <property type="match status" value="1"/>
</dbReference>
<dbReference type="InterPro" id="IPR006225">
    <property type="entry name" value="PsdUridine_synth_RluC/D"/>
</dbReference>
<keyword evidence="8" id="KW-1185">Reference proteome</keyword>
<comment type="function">
    <text evidence="5">Responsible for synthesis of pseudouridine from uracil.</text>
</comment>
<evidence type="ECO:0000256" key="4">
    <source>
        <dbReference type="PROSITE-ProRule" id="PRU00182"/>
    </source>
</evidence>
<dbReference type="Proteomes" id="UP001321445">
    <property type="component" value="Chromosome"/>
</dbReference>
<dbReference type="SMART" id="SM00363">
    <property type="entry name" value="S4"/>
    <property type="match status" value="1"/>
</dbReference>
<accession>A0ABN6WZP1</accession>
<evidence type="ECO:0000256" key="3">
    <source>
        <dbReference type="ARBA" id="ARBA00023235"/>
    </source>
</evidence>
<organism evidence="7 8">
    <name type="scientific">Hydrogenimonas cancrithermarum</name>
    <dbReference type="NCBI Taxonomy" id="2993563"/>
    <lineage>
        <taxon>Bacteria</taxon>
        <taxon>Pseudomonadati</taxon>
        <taxon>Campylobacterota</taxon>
        <taxon>Epsilonproteobacteria</taxon>
        <taxon>Campylobacterales</taxon>
        <taxon>Hydrogenimonadaceae</taxon>
        <taxon>Hydrogenimonas</taxon>
    </lineage>
</organism>
<dbReference type="Gene3D" id="3.30.2350.10">
    <property type="entry name" value="Pseudouridine synthase"/>
    <property type="match status" value="1"/>
</dbReference>
<dbReference type="RefSeq" id="WP_286336832.1">
    <property type="nucleotide sequence ID" value="NZ_AP027370.1"/>
</dbReference>
<reference evidence="7 8" key="1">
    <citation type="submission" date="2023-03" db="EMBL/GenBank/DDBJ databases">
        <title>Description of Hydrogenimonas sp. ISO32.</title>
        <authorList>
            <person name="Mino S."/>
            <person name="Fukazawa S."/>
            <person name="Sawabe T."/>
        </authorList>
    </citation>
    <scope>NUCLEOTIDE SEQUENCE [LARGE SCALE GENOMIC DNA]</scope>
    <source>
        <strain evidence="7 8">ISO32</strain>
    </source>
</reference>
<keyword evidence="3 5" id="KW-0413">Isomerase</keyword>
<comment type="catalytic activity">
    <reaction evidence="1 5">
        <text>a uridine in RNA = a pseudouridine in RNA</text>
        <dbReference type="Rhea" id="RHEA:48348"/>
        <dbReference type="Rhea" id="RHEA-COMP:12068"/>
        <dbReference type="Rhea" id="RHEA-COMP:12069"/>
        <dbReference type="ChEBI" id="CHEBI:65314"/>
        <dbReference type="ChEBI" id="CHEBI:65315"/>
    </reaction>
</comment>
<sequence>MKKESLTADRQERLDKFLHRHIGGSRNQIEHLIKRGFVEASGKQVTKAGYKLKPGESVFYTIPQEPVYEEKTVGFDVPVIYEDEDILIVNKPSGLVVHPAPSVKEATLVDWLKAKGVNLSTISGEERHGIVHRLDKETSGAMVVAKNNAAHEKLSRQLQNKTMGRYYVAVIDYPLKSSGIVEGPIARNPSNRLKMGIVNGGKAAKTEFRKLLESPKERYELIAAKLYTGRTHQIRVHLTSIGRHIAGDSLYGFKSRGGKIERILLHAYILYLDHPETGEPMQFTAPIPVDMKTACESFFEKEKLDEILDPCALLRRFDDDCKRLRTQEPEPGGS</sequence>
<dbReference type="InterPro" id="IPR020103">
    <property type="entry name" value="PsdUridine_synth_cat_dom_sf"/>
</dbReference>
<evidence type="ECO:0000256" key="1">
    <source>
        <dbReference type="ARBA" id="ARBA00000073"/>
    </source>
</evidence>
<dbReference type="PANTHER" id="PTHR21600:SF44">
    <property type="entry name" value="RIBOSOMAL LARGE SUBUNIT PSEUDOURIDINE SYNTHASE D"/>
    <property type="match status" value="1"/>
</dbReference>
<evidence type="ECO:0000259" key="6">
    <source>
        <dbReference type="SMART" id="SM00363"/>
    </source>
</evidence>
<dbReference type="Gene3D" id="3.10.290.10">
    <property type="entry name" value="RNA-binding S4 domain"/>
    <property type="match status" value="1"/>
</dbReference>
<protein>
    <recommendedName>
        <fullName evidence="5">Pseudouridine synthase</fullName>
        <ecNumber evidence="5">5.4.99.-</ecNumber>
    </recommendedName>
</protein>
<dbReference type="Pfam" id="PF01479">
    <property type="entry name" value="S4"/>
    <property type="match status" value="1"/>
</dbReference>
<dbReference type="CDD" id="cd02869">
    <property type="entry name" value="PseudoU_synth_RluA_like"/>
    <property type="match status" value="1"/>
</dbReference>
<dbReference type="InterPro" id="IPR002942">
    <property type="entry name" value="S4_RNA-bd"/>
</dbReference>
<dbReference type="InterPro" id="IPR036986">
    <property type="entry name" value="S4_RNA-bd_sf"/>
</dbReference>
<dbReference type="CDD" id="cd00165">
    <property type="entry name" value="S4"/>
    <property type="match status" value="1"/>
</dbReference>
<comment type="similarity">
    <text evidence="2 5">Belongs to the pseudouridine synthase RluA family.</text>
</comment>
<keyword evidence="4" id="KW-0694">RNA-binding</keyword>
<evidence type="ECO:0000256" key="5">
    <source>
        <dbReference type="RuleBase" id="RU362028"/>
    </source>
</evidence>
<name>A0ABN6WZP1_9BACT</name>
<dbReference type="Pfam" id="PF00849">
    <property type="entry name" value="PseudoU_synth_2"/>
    <property type="match status" value="1"/>
</dbReference>
<dbReference type="EC" id="5.4.99.-" evidence="5"/>
<evidence type="ECO:0000313" key="8">
    <source>
        <dbReference type="Proteomes" id="UP001321445"/>
    </source>
</evidence>
<dbReference type="PROSITE" id="PS01129">
    <property type="entry name" value="PSI_RLU"/>
    <property type="match status" value="1"/>
</dbReference>
<dbReference type="PANTHER" id="PTHR21600">
    <property type="entry name" value="MITOCHONDRIAL RNA PSEUDOURIDINE SYNTHASE"/>
    <property type="match status" value="1"/>
</dbReference>
<dbReference type="SUPFAM" id="SSF55120">
    <property type="entry name" value="Pseudouridine synthase"/>
    <property type="match status" value="1"/>
</dbReference>
<dbReference type="EMBL" id="AP027370">
    <property type="protein sequence ID" value="BDY13890.1"/>
    <property type="molecule type" value="Genomic_DNA"/>
</dbReference>
<evidence type="ECO:0000313" key="7">
    <source>
        <dbReference type="EMBL" id="BDY13890.1"/>
    </source>
</evidence>
<dbReference type="InterPro" id="IPR050188">
    <property type="entry name" value="RluA_PseudoU_synthase"/>
</dbReference>
<dbReference type="InterPro" id="IPR006145">
    <property type="entry name" value="PsdUridine_synth_RsuA/RluA"/>
</dbReference>
<gene>
    <name evidence="7" type="ORF">HCR_22020</name>
</gene>
<dbReference type="InterPro" id="IPR006224">
    <property type="entry name" value="PsdUridine_synth_RluA-like_CS"/>
</dbReference>